<protein>
    <submittedName>
        <fullName evidence="6">Bile acid:sodium symporter family protein</fullName>
    </submittedName>
</protein>
<feature type="transmembrane region" description="Helical" evidence="5">
    <location>
        <begin position="171"/>
        <end position="192"/>
    </location>
</feature>
<dbReference type="RefSeq" id="WP_167616446.1">
    <property type="nucleotide sequence ID" value="NZ_JAAUVV010000009.1"/>
</dbReference>
<dbReference type="Pfam" id="PF01758">
    <property type="entry name" value="SBF"/>
    <property type="match status" value="1"/>
</dbReference>
<gene>
    <name evidence="6" type="ORF">HC138_05860</name>
</gene>
<dbReference type="Proteomes" id="UP000591626">
    <property type="component" value="Unassembled WGS sequence"/>
</dbReference>
<dbReference type="PANTHER" id="PTHR10361:SF28">
    <property type="entry name" value="P3 PROTEIN-RELATED"/>
    <property type="match status" value="1"/>
</dbReference>
<feature type="transmembrane region" description="Helical" evidence="5">
    <location>
        <begin position="199"/>
        <end position="219"/>
    </location>
</feature>
<dbReference type="PANTHER" id="PTHR10361">
    <property type="entry name" value="SODIUM-BILE ACID COTRANSPORTER"/>
    <property type="match status" value="1"/>
</dbReference>
<feature type="transmembrane region" description="Helical" evidence="5">
    <location>
        <begin position="290"/>
        <end position="311"/>
    </location>
</feature>
<dbReference type="EMBL" id="JAAUVV010000009">
    <property type="protein sequence ID" value="NJJ03877.1"/>
    <property type="molecule type" value="Genomic_DNA"/>
</dbReference>
<evidence type="ECO:0000256" key="4">
    <source>
        <dbReference type="ARBA" id="ARBA00023136"/>
    </source>
</evidence>
<keyword evidence="3 5" id="KW-1133">Transmembrane helix</keyword>
<feature type="transmembrane region" description="Helical" evidence="5">
    <location>
        <begin position="48"/>
        <end position="66"/>
    </location>
</feature>
<reference evidence="6 7" key="1">
    <citation type="submission" date="2020-03" db="EMBL/GenBank/DDBJ databases">
        <title>Draft genome sequences of bacterial isolates from the female urobiome.</title>
        <authorList>
            <person name="Miller-Ensminger T."/>
            <person name="Wolfe A.J."/>
            <person name="Putonti C."/>
        </authorList>
    </citation>
    <scope>NUCLEOTIDE SEQUENCE [LARGE SCALE GENOMIC DNA]</scope>
    <source>
        <strain evidence="6 7">UMB8490</strain>
    </source>
</reference>
<dbReference type="AlphaFoldDB" id="A0AAP6XMA8"/>
<dbReference type="Gene3D" id="1.20.1530.20">
    <property type="match status" value="1"/>
</dbReference>
<sequence length="336" mass="34880">MSQSSGGATTAEDRSALIASVVFPILVVVGGCIGYFTPSVVAPITGWTTWLLGVVMFGMGLTLKVADFAIIAKRPMPVLIGVIAQFVIMPVLAVLITWLLKLPPEIAAGVILVGCAPGGTTSNVVTYLSRGDVALSVAMTTVSTLLAPIFTPLLTLWLAGQYLPVSAGSMAISTVKMVLLPVLLGLAITFFLPKIAESILPALPWISVGAIATIVAIIVSGSRDKIVEAGLLVLVAVMIHNLLGYALGYFTGKGTKQTESASRTIAVEVGMQNSGLAATLAVQYMTPLAALPGVIFSVWHTLSGGIFAMVMRLRDDRAKRSGTSTTPSAESVAALR</sequence>
<dbReference type="InterPro" id="IPR004710">
    <property type="entry name" value="Bilac:Na_transpt"/>
</dbReference>
<dbReference type="InterPro" id="IPR038770">
    <property type="entry name" value="Na+/solute_symporter_sf"/>
</dbReference>
<organism evidence="6 7">
    <name type="scientific">Corynebacterium coyleae</name>
    <dbReference type="NCBI Taxonomy" id="53374"/>
    <lineage>
        <taxon>Bacteria</taxon>
        <taxon>Bacillati</taxon>
        <taxon>Actinomycetota</taxon>
        <taxon>Actinomycetes</taxon>
        <taxon>Mycobacteriales</taxon>
        <taxon>Corynebacteriaceae</taxon>
        <taxon>Corynebacterium</taxon>
    </lineage>
</organism>
<evidence type="ECO:0000256" key="2">
    <source>
        <dbReference type="ARBA" id="ARBA00022692"/>
    </source>
</evidence>
<feature type="transmembrane region" description="Helical" evidence="5">
    <location>
        <begin position="135"/>
        <end position="159"/>
    </location>
</feature>
<comment type="subcellular location">
    <subcellularLocation>
        <location evidence="1">Membrane</location>
        <topology evidence="1">Multi-pass membrane protein</topology>
    </subcellularLocation>
</comment>
<keyword evidence="4 5" id="KW-0472">Membrane</keyword>
<dbReference type="GO" id="GO:0016020">
    <property type="term" value="C:membrane"/>
    <property type="evidence" value="ECO:0007669"/>
    <property type="project" value="UniProtKB-SubCell"/>
</dbReference>
<evidence type="ECO:0000256" key="3">
    <source>
        <dbReference type="ARBA" id="ARBA00022989"/>
    </source>
</evidence>
<feature type="transmembrane region" description="Helical" evidence="5">
    <location>
        <begin position="16"/>
        <end position="36"/>
    </location>
</feature>
<feature type="transmembrane region" description="Helical" evidence="5">
    <location>
        <begin position="231"/>
        <end position="252"/>
    </location>
</feature>
<comment type="caution">
    <text evidence="6">The sequence shown here is derived from an EMBL/GenBank/DDBJ whole genome shotgun (WGS) entry which is preliminary data.</text>
</comment>
<feature type="transmembrane region" description="Helical" evidence="5">
    <location>
        <begin position="78"/>
        <end position="100"/>
    </location>
</feature>
<dbReference type="InterPro" id="IPR002657">
    <property type="entry name" value="BilAc:Na_symport/Acr3"/>
</dbReference>
<evidence type="ECO:0000313" key="7">
    <source>
        <dbReference type="Proteomes" id="UP000591626"/>
    </source>
</evidence>
<evidence type="ECO:0000313" key="6">
    <source>
        <dbReference type="EMBL" id="NJJ03877.1"/>
    </source>
</evidence>
<proteinExistence type="predicted"/>
<evidence type="ECO:0000256" key="1">
    <source>
        <dbReference type="ARBA" id="ARBA00004141"/>
    </source>
</evidence>
<keyword evidence="2 5" id="KW-0812">Transmembrane</keyword>
<feature type="transmembrane region" description="Helical" evidence="5">
    <location>
        <begin position="106"/>
        <end position="128"/>
    </location>
</feature>
<evidence type="ECO:0000256" key="5">
    <source>
        <dbReference type="SAM" id="Phobius"/>
    </source>
</evidence>
<name>A0AAP6XMA8_9CORY</name>
<accession>A0AAP6XMA8</accession>